<accession>A0ABT6C345</accession>
<dbReference type="Pfam" id="PF00535">
    <property type="entry name" value="Glycos_transf_2"/>
    <property type="match status" value="1"/>
</dbReference>
<comment type="caution">
    <text evidence="2">The sequence shown here is derived from an EMBL/GenBank/DDBJ whole genome shotgun (WGS) entry which is preliminary data.</text>
</comment>
<dbReference type="PANTHER" id="PTHR22916:SF3">
    <property type="entry name" value="UDP-GLCNAC:BETAGAL BETA-1,3-N-ACETYLGLUCOSAMINYLTRANSFERASE-LIKE PROTEIN 1"/>
    <property type="match status" value="1"/>
</dbReference>
<feature type="domain" description="Glycosyltransferase 2-like" evidence="1">
    <location>
        <begin position="7"/>
        <end position="130"/>
    </location>
</feature>
<dbReference type="EMBL" id="JAROAV010000008">
    <property type="protein sequence ID" value="MDF8262963.1"/>
    <property type="molecule type" value="Genomic_DNA"/>
</dbReference>
<dbReference type="GO" id="GO:0016757">
    <property type="term" value="F:glycosyltransferase activity"/>
    <property type="evidence" value="ECO:0007669"/>
    <property type="project" value="UniProtKB-KW"/>
</dbReference>
<dbReference type="PANTHER" id="PTHR22916">
    <property type="entry name" value="GLYCOSYLTRANSFERASE"/>
    <property type="match status" value="1"/>
</dbReference>
<reference evidence="2 3" key="1">
    <citation type="submission" date="2023-03" db="EMBL/GenBank/DDBJ databases">
        <title>YIM 133296 draft genome.</title>
        <authorList>
            <person name="Xiong L."/>
        </authorList>
    </citation>
    <scope>NUCLEOTIDE SEQUENCE [LARGE SCALE GENOMIC DNA]</scope>
    <source>
        <strain evidence="2 3">YIM 133296</strain>
    </source>
</reference>
<evidence type="ECO:0000313" key="3">
    <source>
        <dbReference type="Proteomes" id="UP001528912"/>
    </source>
</evidence>
<sequence>MTDPLLSVVVPFYDVEEYLHDCLESIRRQTYSNLEVVLVDDGSPGRSPEIADAFAAGDSRFRVLHIDNSGPGPARNRGIAEATGAYLAFVDGDDLVPRDAYRTMMDALSRSGSSFVLGNAKRFSRTSGVRPSWTHAPLCTSTRLASHILEKPVFVRDRMLWNHIYRRDFWDDNGYEFPAIRYEDYPVALSAHLDALTADVLQTPVYYWRERESGDSITQQVFRYDNLLDRVVSAEMIFDILDRKASPEVRRAAHEYLAGIDLTAIAQAFAVVPDEDVDRTVGLGQRLVSRLDISMSTRPRFDQIQWHALRDGDADLLRELARFRDEGGLVGNGSVRRLRTRPWRFAADFPGRGRSSASSRAYTFPATTLRLRSSVTQVRWDGQDCLLEGTAEIAHLPMAEPSSLRINLVNGIVRIPLEVERFDTVDQHAGVSRVGFRTRVPLGELASAYELIWPLRFELDLTVTDVRRVGPLAGAREGSPTFPGGHWLTDREWVQPGRGAQNAYLLHRVPDPVVLSHVEPDSDGLLLQILHPDRLQRAALKIDRPSGPVLLPGEVEPDGDGTRVTIRMPAKTVLDGDLPDDPFTLRSLRAMRLESDLGPQNLAWPDHVEAASVEHGDELLSLVRTMFGLVNVVHGPANPSAVRASIEAGAVTVTGREWTSLPIEAMSWRRFFPGSDSYVDVPCDIRRDEQGWSVTTPSARLIPEQDQPLQPGAPAGEWTLFVTLPTGDSAVACQAGLAAHLPLTWDQDGRSMVLTTIADTLRLQVR</sequence>
<name>A0ABT6C345_9MICO</name>
<dbReference type="SUPFAM" id="SSF53448">
    <property type="entry name" value="Nucleotide-diphospho-sugar transferases"/>
    <property type="match status" value="1"/>
</dbReference>
<dbReference type="Gene3D" id="3.90.550.10">
    <property type="entry name" value="Spore Coat Polysaccharide Biosynthesis Protein SpsA, Chain A"/>
    <property type="match status" value="1"/>
</dbReference>
<dbReference type="CDD" id="cd00761">
    <property type="entry name" value="Glyco_tranf_GTA_type"/>
    <property type="match status" value="1"/>
</dbReference>
<evidence type="ECO:0000259" key="1">
    <source>
        <dbReference type="Pfam" id="PF00535"/>
    </source>
</evidence>
<dbReference type="EC" id="2.4.-.-" evidence="2"/>
<evidence type="ECO:0000313" key="2">
    <source>
        <dbReference type="EMBL" id="MDF8262963.1"/>
    </source>
</evidence>
<dbReference type="InterPro" id="IPR029044">
    <property type="entry name" value="Nucleotide-diphossugar_trans"/>
</dbReference>
<keyword evidence="2" id="KW-0808">Transferase</keyword>
<keyword evidence="3" id="KW-1185">Reference proteome</keyword>
<dbReference type="InterPro" id="IPR001173">
    <property type="entry name" value="Glyco_trans_2-like"/>
</dbReference>
<dbReference type="Proteomes" id="UP001528912">
    <property type="component" value="Unassembled WGS sequence"/>
</dbReference>
<proteinExistence type="predicted"/>
<keyword evidence="2" id="KW-0328">Glycosyltransferase</keyword>
<organism evidence="2 3">
    <name type="scientific">Luteipulveratus flavus</name>
    <dbReference type="NCBI Taxonomy" id="3031728"/>
    <lineage>
        <taxon>Bacteria</taxon>
        <taxon>Bacillati</taxon>
        <taxon>Actinomycetota</taxon>
        <taxon>Actinomycetes</taxon>
        <taxon>Micrococcales</taxon>
        <taxon>Dermacoccaceae</taxon>
        <taxon>Luteipulveratus</taxon>
    </lineage>
</organism>
<gene>
    <name evidence="2" type="ORF">P4R38_01735</name>
</gene>
<protein>
    <submittedName>
        <fullName evidence="2">Glycosyltransferase</fullName>
        <ecNumber evidence="2">2.4.-.-</ecNumber>
    </submittedName>
</protein>
<dbReference type="RefSeq" id="WP_277190781.1">
    <property type="nucleotide sequence ID" value="NZ_JAROAV010000008.1"/>
</dbReference>